<comment type="similarity">
    <text evidence="4">Belongs to the ATP-dependent AMP-binding enzyme family.</text>
</comment>
<feature type="domain" description="AMP-binding enzyme C-terminal" evidence="16">
    <location>
        <begin position="468"/>
        <end position="542"/>
    </location>
</feature>
<dbReference type="PROSITE" id="PS00455">
    <property type="entry name" value="AMP_BINDING"/>
    <property type="match status" value="1"/>
</dbReference>
<feature type="domain" description="AMP-dependent synthetase/ligase" evidence="15">
    <location>
        <begin position="30"/>
        <end position="417"/>
    </location>
</feature>
<dbReference type="InterPro" id="IPR025110">
    <property type="entry name" value="AMP-bd_C"/>
</dbReference>
<comment type="cofactor">
    <cofactor evidence="1">
        <name>Mg(2+)</name>
        <dbReference type="ChEBI" id="CHEBI:18420"/>
    </cofactor>
</comment>
<dbReference type="FunFam" id="3.40.50.12780:FF:000003">
    <property type="entry name" value="Long-chain-fatty-acid--CoA ligase FadD"/>
    <property type="match status" value="1"/>
</dbReference>
<evidence type="ECO:0000256" key="3">
    <source>
        <dbReference type="ARBA" id="ARBA00005005"/>
    </source>
</evidence>
<evidence type="ECO:0000256" key="9">
    <source>
        <dbReference type="ARBA" id="ARBA00022842"/>
    </source>
</evidence>
<keyword evidence="18" id="KW-1185">Reference proteome</keyword>
<dbReference type="InterPro" id="IPR045851">
    <property type="entry name" value="AMP-bd_C_sf"/>
</dbReference>
<dbReference type="InterPro" id="IPR020845">
    <property type="entry name" value="AMP-binding_CS"/>
</dbReference>
<keyword evidence="7" id="KW-0276">Fatty acid metabolism</keyword>
<evidence type="ECO:0000256" key="12">
    <source>
        <dbReference type="ARBA" id="ARBA00026121"/>
    </source>
</evidence>
<evidence type="ECO:0000256" key="2">
    <source>
        <dbReference type="ARBA" id="ARBA00004170"/>
    </source>
</evidence>
<evidence type="ECO:0000256" key="5">
    <source>
        <dbReference type="ARBA" id="ARBA00022598"/>
    </source>
</evidence>
<evidence type="ECO:0000313" key="18">
    <source>
        <dbReference type="Proteomes" id="UP000319812"/>
    </source>
</evidence>
<comment type="pathway">
    <text evidence="3">Lipid metabolism; fatty acid beta-oxidation.</text>
</comment>
<dbReference type="GO" id="GO:0004467">
    <property type="term" value="F:long-chain fatty acid-CoA ligase activity"/>
    <property type="evidence" value="ECO:0007669"/>
    <property type="project" value="UniProtKB-EC"/>
</dbReference>
<keyword evidence="11" id="KW-0472">Membrane</keyword>
<dbReference type="CDD" id="cd05936">
    <property type="entry name" value="FC-FACS_FadD_like"/>
    <property type="match status" value="1"/>
</dbReference>
<evidence type="ECO:0000256" key="4">
    <source>
        <dbReference type="ARBA" id="ARBA00006432"/>
    </source>
</evidence>
<comment type="caution">
    <text evidence="17">The sequence shown here is derived from an EMBL/GenBank/DDBJ whole genome shotgun (WGS) entry which is preliminary data.</text>
</comment>
<keyword evidence="5 17" id="KW-0436">Ligase</keyword>
<reference evidence="17 18" key="1">
    <citation type="submission" date="2019-06" db="EMBL/GenBank/DDBJ databases">
        <title>Whole genome shotgun sequence of Halomonas halmophila NBRC 15537.</title>
        <authorList>
            <person name="Hosoyama A."/>
            <person name="Uohara A."/>
            <person name="Ohji S."/>
            <person name="Ichikawa N."/>
        </authorList>
    </citation>
    <scope>NUCLEOTIDE SEQUENCE [LARGE SCALE GENOMIC DNA]</scope>
    <source>
        <strain evidence="17 18">NBRC 15537</strain>
    </source>
</reference>
<evidence type="ECO:0000256" key="14">
    <source>
        <dbReference type="ARBA" id="ARBA00042773"/>
    </source>
</evidence>
<dbReference type="PANTHER" id="PTHR43767">
    <property type="entry name" value="LONG-CHAIN-FATTY-ACID--COA LIGASE"/>
    <property type="match status" value="1"/>
</dbReference>
<dbReference type="GO" id="GO:0016020">
    <property type="term" value="C:membrane"/>
    <property type="evidence" value="ECO:0007669"/>
    <property type="project" value="UniProtKB-SubCell"/>
</dbReference>
<dbReference type="Pfam" id="PF13193">
    <property type="entry name" value="AMP-binding_C"/>
    <property type="match status" value="1"/>
</dbReference>
<name>A0A4Y4F3S8_9GAMM</name>
<keyword evidence="6" id="KW-0547">Nucleotide-binding</keyword>
<gene>
    <name evidence="17" type="primary">fadD1</name>
    <name evidence="17" type="ORF">HHA01_07680</name>
</gene>
<sequence length="554" mass="60475">MNEHANSAILHGPDLEGTGKYQSVLEVFHSSTERFADKTAFSCMGQSLSYRELDRLSGDFAAWLQHETELQPGDRVAIQLPNTLQFPVAVFGAVRAGMVVVNTNPLYTEREMAHQFKDSGARAILILANMADKLERILDRTDIEHVVVTELGDLHGFPKRHLINAVVKYVKKMVPSFQLPQAVTLRQALKRGSGLSHQDVTPGPEDIAALQYTGGTTGPAKGTMLTHGNLVANMLQARQAIGPGLGEGCEVVVAPLPVYHIYTFTVNCLFMLESGNHSVLITNPRDLDAFVKELKSLDFTGFIGLNTLFNALCNRDDFQALDFSSLRLTISGGMALTRAAAQRWEEVTGCAITEGYGLTETSPIVSFNPVDGIRLGTIGKPVGGTSVKVVDLDGHDLPMGEAGELCVRGPQVMKGYWQCEAETAKVLDAEGWFHTGDIAELQDDGYIRIVDRKKDMILVSGFNVYPNEIEDVVAGHPGVVEVAAVGVPDEESGEAVKLFVVAGDADLDAETLRQWCKKELAAYKVPRQVEFRDELPKTNVGKVLRRELRDQDSA</sequence>
<accession>A0A4Y4F3S8</accession>
<dbReference type="GO" id="GO:0005524">
    <property type="term" value="F:ATP binding"/>
    <property type="evidence" value="ECO:0007669"/>
    <property type="project" value="UniProtKB-KW"/>
</dbReference>
<dbReference type="FunFam" id="3.30.300.30:FF:000006">
    <property type="entry name" value="Long-chain-fatty-acid--CoA ligase FadD"/>
    <property type="match status" value="1"/>
</dbReference>
<dbReference type="PANTHER" id="PTHR43767:SF8">
    <property type="entry name" value="LONG-CHAIN-FATTY-ACID--COA LIGASE"/>
    <property type="match status" value="1"/>
</dbReference>
<evidence type="ECO:0000256" key="1">
    <source>
        <dbReference type="ARBA" id="ARBA00001946"/>
    </source>
</evidence>
<dbReference type="SUPFAM" id="SSF56801">
    <property type="entry name" value="Acetyl-CoA synthetase-like"/>
    <property type="match status" value="1"/>
</dbReference>
<evidence type="ECO:0000313" key="17">
    <source>
        <dbReference type="EMBL" id="GED21791.1"/>
    </source>
</evidence>
<evidence type="ECO:0000256" key="10">
    <source>
        <dbReference type="ARBA" id="ARBA00023098"/>
    </source>
</evidence>
<evidence type="ECO:0000256" key="6">
    <source>
        <dbReference type="ARBA" id="ARBA00022741"/>
    </source>
</evidence>
<dbReference type="Pfam" id="PF00501">
    <property type="entry name" value="AMP-binding"/>
    <property type="match status" value="1"/>
</dbReference>
<protein>
    <recommendedName>
        <fullName evidence="13">Long-chain-fatty-acid--CoA ligase</fullName>
        <ecNumber evidence="12">6.2.1.3</ecNumber>
    </recommendedName>
    <alternativeName>
        <fullName evidence="14">Long-chain acyl-CoA synthetase</fullName>
    </alternativeName>
</protein>
<keyword evidence="9" id="KW-0460">Magnesium</keyword>
<dbReference type="RefSeq" id="WP_141317918.1">
    <property type="nucleotide sequence ID" value="NZ_BJOC01000012.1"/>
</dbReference>
<evidence type="ECO:0000256" key="7">
    <source>
        <dbReference type="ARBA" id="ARBA00022832"/>
    </source>
</evidence>
<evidence type="ECO:0000256" key="13">
    <source>
        <dbReference type="ARBA" id="ARBA00039545"/>
    </source>
</evidence>
<evidence type="ECO:0000256" key="11">
    <source>
        <dbReference type="ARBA" id="ARBA00023136"/>
    </source>
</evidence>
<dbReference type="InterPro" id="IPR000873">
    <property type="entry name" value="AMP-dep_synth/lig_dom"/>
</dbReference>
<dbReference type="Proteomes" id="UP000319812">
    <property type="component" value="Unassembled WGS sequence"/>
</dbReference>
<dbReference type="InterPro" id="IPR042099">
    <property type="entry name" value="ANL_N_sf"/>
</dbReference>
<comment type="subcellular location">
    <subcellularLocation>
        <location evidence="2">Membrane</location>
        <topology evidence="2">Peripheral membrane protein</topology>
    </subcellularLocation>
</comment>
<dbReference type="AlphaFoldDB" id="A0A4Y4F3S8"/>
<dbReference type="Gene3D" id="3.30.300.30">
    <property type="match status" value="1"/>
</dbReference>
<evidence type="ECO:0000259" key="16">
    <source>
        <dbReference type="Pfam" id="PF13193"/>
    </source>
</evidence>
<keyword evidence="8" id="KW-0067">ATP-binding</keyword>
<dbReference type="InterPro" id="IPR050237">
    <property type="entry name" value="ATP-dep_AMP-bd_enzyme"/>
</dbReference>
<dbReference type="NCBIfam" id="NF004229">
    <property type="entry name" value="PRK05677.1"/>
    <property type="match status" value="1"/>
</dbReference>
<organism evidence="17 18">
    <name type="scientific">Halomonas halmophila</name>
    <dbReference type="NCBI Taxonomy" id="252"/>
    <lineage>
        <taxon>Bacteria</taxon>
        <taxon>Pseudomonadati</taxon>
        <taxon>Pseudomonadota</taxon>
        <taxon>Gammaproteobacteria</taxon>
        <taxon>Oceanospirillales</taxon>
        <taxon>Halomonadaceae</taxon>
        <taxon>Halomonas</taxon>
    </lineage>
</organism>
<evidence type="ECO:0000256" key="8">
    <source>
        <dbReference type="ARBA" id="ARBA00022840"/>
    </source>
</evidence>
<dbReference type="OrthoDB" id="9803968at2"/>
<evidence type="ECO:0000259" key="15">
    <source>
        <dbReference type="Pfam" id="PF00501"/>
    </source>
</evidence>
<dbReference type="EC" id="6.2.1.3" evidence="12"/>
<proteinExistence type="inferred from homology"/>
<dbReference type="Gene3D" id="3.40.50.12780">
    <property type="entry name" value="N-terminal domain of ligase-like"/>
    <property type="match status" value="1"/>
</dbReference>
<keyword evidence="10" id="KW-0443">Lipid metabolism</keyword>
<dbReference type="EMBL" id="BJOC01000012">
    <property type="protein sequence ID" value="GED21791.1"/>
    <property type="molecule type" value="Genomic_DNA"/>
</dbReference>